<proteinExistence type="predicted"/>
<sequence length="60" mass="7013">MTYYPKAGRCRHCTRLHDDCSGLPFDTMPVHRRDGADVVVICTGYQQINRNETMKDRRRA</sequence>
<reference evidence="1 2" key="1">
    <citation type="submission" date="2016-10" db="EMBL/GenBank/DDBJ databases">
        <authorList>
            <person name="Varghese N."/>
            <person name="Submissions S."/>
        </authorList>
    </citation>
    <scope>NUCLEOTIDE SEQUENCE [LARGE SCALE GENOMIC DNA]</scope>
    <source>
        <strain evidence="1 2">DSM 282</strain>
    </source>
</reference>
<dbReference type="Proteomes" id="UP000198861">
    <property type="component" value="Unassembled WGS sequence"/>
</dbReference>
<comment type="caution">
    <text evidence="1">The sequence shown here is derived from an EMBL/GenBank/DDBJ whole genome shotgun (WGS) entry which is preliminary data.</text>
</comment>
<organism evidence="1 2">
    <name type="scientific">Azotobacter beijerinckii</name>
    <dbReference type="NCBI Taxonomy" id="170623"/>
    <lineage>
        <taxon>Bacteria</taxon>
        <taxon>Pseudomonadati</taxon>
        <taxon>Pseudomonadota</taxon>
        <taxon>Gammaproteobacteria</taxon>
        <taxon>Pseudomonadales</taxon>
        <taxon>Pseudomonadaceae</taxon>
        <taxon>Azotobacter</taxon>
    </lineage>
</organism>
<gene>
    <name evidence="1" type="ORF">SAMN04244571_01768</name>
</gene>
<dbReference type="RefSeq" id="WP_091013359.1">
    <property type="nucleotide sequence ID" value="NZ_FOKJ01000023.1"/>
</dbReference>
<keyword evidence="2" id="KW-1185">Reference proteome</keyword>
<evidence type="ECO:0000313" key="1">
    <source>
        <dbReference type="EMBL" id="SFB20077.1"/>
    </source>
</evidence>
<dbReference type="EMBL" id="FOKJ01000023">
    <property type="protein sequence ID" value="SFB20077.1"/>
    <property type="molecule type" value="Genomic_DNA"/>
</dbReference>
<accession>A0A1I0Z423</accession>
<evidence type="ECO:0000313" key="2">
    <source>
        <dbReference type="Proteomes" id="UP000198861"/>
    </source>
</evidence>
<protein>
    <submittedName>
        <fullName evidence="1">Uncharacterized protein</fullName>
    </submittedName>
</protein>
<name>A0A1I0Z423_9GAMM</name>